<dbReference type="Pfam" id="PF12697">
    <property type="entry name" value="Abhydrolase_6"/>
    <property type="match status" value="1"/>
</dbReference>
<dbReference type="EMBL" id="SJPI01000003">
    <property type="protein sequence ID" value="TWT49373.1"/>
    <property type="molecule type" value="Genomic_DNA"/>
</dbReference>
<keyword evidence="3" id="KW-1185">Reference proteome</keyword>
<name>A0A5C5WH94_9BACT</name>
<dbReference type="PANTHER" id="PTHR37017">
    <property type="entry name" value="AB HYDROLASE-1 DOMAIN-CONTAINING PROTEIN-RELATED"/>
    <property type="match status" value="1"/>
</dbReference>
<dbReference type="AlphaFoldDB" id="A0A5C5WH94"/>
<comment type="caution">
    <text evidence="2">The sequence shown here is derived from an EMBL/GenBank/DDBJ whole genome shotgun (WGS) entry which is preliminary data.</text>
</comment>
<dbReference type="Proteomes" id="UP000316598">
    <property type="component" value="Unassembled WGS sequence"/>
</dbReference>
<dbReference type="InterPro" id="IPR029058">
    <property type="entry name" value="AB_hydrolase_fold"/>
</dbReference>
<organism evidence="2 3">
    <name type="scientific">Rubripirellula amarantea</name>
    <dbReference type="NCBI Taxonomy" id="2527999"/>
    <lineage>
        <taxon>Bacteria</taxon>
        <taxon>Pseudomonadati</taxon>
        <taxon>Planctomycetota</taxon>
        <taxon>Planctomycetia</taxon>
        <taxon>Pirellulales</taxon>
        <taxon>Pirellulaceae</taxon>
        <taxon>Rubripirellula</taxon>
    </lineage>
</organism>
<accession>A0A5C5WH94</accession>
<dbReference type="PANTHER" id="PTHR37017:SF11">
    <property type="entry name" value="ESTERASE_LIPASE_THIOESTERASE DOMAIN-CONTAINING PROTEIN"/>
    <property type="match status" value="1"/>
</dbReference>
<sequence>MTVVIVHGAWGGVHHWKSVADSLTHDHAMDVHRVSLTGLGERSHLASPDVGLKTHIQDVVNAIEFDDLTSVVLIGHSYGGVVVSGVVDAIPERLSRVLYLDAHLLEDGESYLTRHPDQKQKLTDRAEKDGHGWLIPVDWVNPMRDTPHPLATLVEPLELHNPERLNVPSSYWLFADGGKPELDERYFYYQRAEQRGWPVRSLSWDHNPQRSRPGDVVAALVKALNDPQ</sequence>
<evidence type="ECO:0000259" key="1">
    <source>
        <dbReference type="Pfam" id="PF12697"/>
    </source>
</evidence>
<gene>
    <name evidence="2" type="ORF">Pla22_45690</name>
</gene>
<protein>
    <submittedName>
        <fullName evidence="2">Acyl-CoA esterase</fullName>
    </submittedName>
</protein>
<evidence type="ECO:0000313" key="2">
    <source>
        <dbReference type="EMBL" id="TWT49373.1"/>
    </source>
</evidence>
<dbReference type="InterPro" id="IPR052897">
    <property type="entry name" value="Sec-Metab_Biosynth_Hydrolase"/>
</dbReference>
<dbReference type="InterPro" id="IPR000073">
    <property type="entry name" value="AB_hydrolase_1"/>
</dbReference>
<feature type="domain" description="AB hydrolase-1" evidence="1">
    <location>
        <begin position="3"/>
        <end position="219"/>
    </location>
</feature>
<reference evidence="2 3" key="1">
    <citation type="submission" date="2019-02" db="EMBL/GenBank/DDBJ databases">
        <title>Deep-cultivation of Planctomycetes and their phenomic and genomic characterization uncovers novel biology.</title>
        <authorList>
            <person name="Wiegand S."/>
            <person name="Jogler M."/>
            <person name="Boedeker C."/>
            <person name="Pinto D."/>
            <person name="Vollmers J."/>
            <person name="Rivas-Marin E."/>
            <person name="Kohn T."/>
            <person name="Peeters S.H."/>
            <person name="Heuer A."/>
            <person name="Rast P."/>
            <person name="Oberbeckmann S."/>
            <person name="Bunk B."/>
            <person name="Jeske O."/>
            <person name="Meyerdierks A."/>
            <person name="Storesund J.E."/>
            <person name="Kallscheuer N."/>
            <person name="Luecker S."/>
            <person name="Lage O.M."/>
            <person name="Pohl T."/>
            <person name="Merkel B.J."/>
            <person name="Hornburger P."/>
            <person name="Mueller R.-W."/>
            <person name="Bruemmer F."/>
            <person name="Labrenz M."/>
            <person name="Spormann A.M."/>
            <person name="Op Den Camp H."/>
            <person name="Overmann J."/>
            <person name="Amann R."/>
            <person name="Jetten M.S.M."/>
            <person name="Mascher T."/>
            <person name="Medema M.H."/>
            <person name="Devos D.P."/>
            <person name="Kaster A.-K."/>
            <person name="Ovreas L."/>
            <person name="Rohde M."/>
            <person name="Galperin M.Y."/>
            <person name="Jogler C."/>
        </authorList>
    </citation>
    <scope>NUCLEOTIDE SEQUENCE [LARGE SCALE GENOMIC DNA]</scope>
    <source>
        <strain evidence="2 3">Pla22</strain>
    </source>
</reference>
<evidence type="ECO:0000313" key="3">
    <source>
        <dbReference type="Proteomes" id="UP000316598"/>
    </source>
</evidence>
<dbReference type="SUPFAM" id="SSF53474">
    <property type="entry name" value="alpha/beta-Hydrolases"/>
    <property type="match status" value="1"/>
</dbReference>
<proteinExistence type="predicted"/>
<dbReference type="Gene3D" id="3.40.50.1820">
    <property type="entry name" value="alpha/beta hydrolase"/>
    <property type="match status" value="1"/>
</dbReference>
<dbReference type="OrthoDB" id="9112061at2"/>